<reference evidence="2 3" key="1">
    <citation type="journal article" date="2024" name="Chem. Sci.">
        <title>Discovery of megapolipeptins by genome mining of a Burkholderiales bacteria collection.</title>
        <authorList>
            <person name="Paulo B.S."/>
            <person name="Recchia M.J.J."/>
            <person name="Lee S."/>
            <person name="Fergusson C.H."/>
            <person name="Romanowski S.B."/>
            <person name="Hernandez A."/>
            <person name="Krull N."/>
            <person name="Liu D.Y."/>
            <person name="Cavanagh H."/>
            <person name="Bos A."/>
            <person name="Gray C.A."/>
            <person name="Murphy B.T."/>
            <person name="Linington R.G."/>
            <person name="Eustaquio A.S."/>
        </authorList>
    </citation>
    <scope>NUCLEOTIDE SEQUENCE [LARGE SCALE GENOMIC DNA]</scope>
    <source>
        <strain evidence="2 3">RL17-351-BIE-A</strain>
    </source>
</reference>
<evidence type="ECO:0000313" key="3">
    <source>
        <dbReference type="Proteomes" id="UP001629274"/>
    </source>
</evidence>
<protein>
    <recommendedName>
        <fullName evidence="4">Lipoprotein</fullName>
    </recommendedName>
</protein>
<accession>A0ABW9BD04</accession>
<evidence type="ECO:0008006" key="4">
    <source>
        <dbReference type="Google" id="ProtNLM"/>
    </source>
</evidence>
<dbReference type="Proteomes" id="UP001629274">
    <property type="component" value="Unassembled WGS sequence"/>
</dbReference>
<feature type="region of interest" description="Disordered" evidence="1">
    <location>
        <begin position="61"/>
        <end position="89"/>
    </location>
</feature>
<dbReference type="EMBL" id="JAQQDR010000003">
    <property type="protein sequence ID" value="MFM0238391.1"/>
    <property type="molecule type" value="Genomic_DNA"/>
</dbReference>
<sequence length="174" mass="18745">MHQAISSAIHYVAAQAFYQGAHDRSASRTDETSYVFRFCVFEDGRSSASLSDSRLRVRRSAHRPLFRDKKPDKTLSPNDADAPSLAAHQSHQRMQFRTINSSRNHAVIAFDARIDPHPAVALAHAGKRNPKRWLRATLAAITMTLALSGCGVFCGGAGGSGGGFTGGCGAGMRF</sequence>
<keyword evidence="3" id="KW-1185">Reference proteome</keyword>
<name>A0ABW9BD04_9BURK</name>
<evidence type="ECO:0000256" key="1">
    <source>
        <dbReference type="SAM" id="MobiDB-lite"/>
    </source>
</evidence>
<proteinExistence type="predicted"/>
<dbReference type="RefSeq" id="WP_408260288.1">
    <property type="nucleotide sequence ID" value="NZ_JAQQCK010000003.1"/>
</dbReference>
<gene>
    <name evidence="2" type="ORF">PQR03_09655</name>
</gene>
<organism evidence="2 3">
    <name type="scientific">Paraburkholderia phytofirmans</name>
    <dbReference type="NCBI Taxonomy" id="261302"/>
    <lineage>
        <taxon>Bacteria</taxon>
        <taxon>Pseudomonadati</taxon>
        <taxon>Pseudomonadota</taxon>
        <taxon>Betaproteobacteria</taxon>
        <taxon>Burkholderiales</taxon>
        <taxon>Burkholderiaceae</taxon>
        <taxon>Paraburkholderia</taxon>
    </lineage>
</organism>
<comment type="caution">
    <text evidence="2">The sequence shown here is derived from an EMBL/GenBank/DDBJ whole genome shotgun (WGS) entry which is preliminary data.</text>
</comment>
<evidence type="ECO:0000313" key="2">
    <source>
        <dbReference type="EMBL" id="MFM0238391.1"/>
    </source>
</evidence>